<gene>
    <name evidence="1" type="ORF">CHRIB12_LOCUS23524</name>
</gene>
<comment type="caution">
    <text evidence="1">The sequence shown here is derived from an EMBL/GenBank/DDBJ whole genome shotgun (WGS) entry which is preliminary data.</text>
</comment>
<dbReference type="Proteomes" id="UP000684084">
    <property type="component" value="Unassembled WGS sequence"/>
</dbReference>
<proteinExistence type="predicted"/>
<accession>A0A915ZY58</accession>
<reference evidence="1" key="1">
    <citation type="submission" date="2020-05" db="EMBL/GenBank/DDBJ databases">
        <authorList>
            <person name="Rincon C."/>
            <person name="Sanders R I."/>
            <person name="Robbins C."/>
            <person name="Chaturvedi A."/>
        </authorList>
    </citation>
    <scope>NUCLEOTIDE SEQUENCE</scope>
    <source>
        <strain evidence="1">CHB12</strain>
    </source>
</reference>
<protein>
    <submittedName>
        <fullName evidence="1">Uncharacterized protein</fullName>
    </submittedName>
</protein>
<evidence type="ECO:0000313" key="1">
    <source>
        <dbReference type="EMBL" id="CAB5394836.1"/>
    </source>
</evidence>
<name>A0A915ZY58_9GLOM</name>
<dbReference type="AlphaFoldDB" id="A0A915ZY58"/>
<sequence>MSGRRYWMDGKERMKNERHITSWNQVRKKSKFNLISTQINSLWYALHDLESTNINKFESINGELFQLYRTKFTRLKGLNDKIDNCKRDVEDLTDLTKNIPRWLVKLQNEKVPRVFVMIPDQKIGKNQFFYTQGTILDKSLFASVIKRNKNLTSNMRCGYFVISFQY</sequence>
<evidence type="ECO:0000313" key="2">
    <source>
        <dbReference type="Proteomes" id="UP000684084"/>
    </source>
</evidence>
<dbReference type="EMBL" id="CAGKOT010000092">
    <property type="protein sequence ID" value="CAB5394836.1"/>
    <property type="molecule type" value="Genomic_DNA"/>
</dbReference>
<dbReference type="OrthoDB" id="10362726at2759"/>
<organism evidence="1 2">
    <name type="scientific">Rhizophagus irregularis</name>
    <dbReference type="NCBI Taxonomy" id="588596"/>
    <lineage>
        <taxon>Eukaryota</taxon>
        <taxon>Fungi</taxon>
        <taxon>Fungi incertae sedis</taxon>
        <taxon>Mucoromycota</taxon>
        <taxon>Glomeromycotina</taxon>
        <taxon>Glomeromycetes</taxon>
        <taxon>Glomerales</taxon>
        <taxon>Glomeraceae</taxon>
        <taxon>Rhizophagus</taxon>
    </lineage>
</organism>